<dbReference type="Pfam" id="PF13976">
    <property type="entry name" value="gag_pre-integrs"/>
    <property type="match status" value="1"/>
</dbReference>
<dbReference type="InterPro" id="IPR025724">
    <property type="entry name" value="GAG-pre-integrase_dom"/>
</dbReference>
<keyword evidence="1" id="KW-0175">Coiled coil</keyword>
<evidence type="ECO:0000259" key="4">
    <source>
        <dbReference type="Pfam" id="PF22936"/>
    </source>
</evidence>
<evidence type="ECO:0000256" key="1">
    <source>
        <dbReference type="SAM" id="Coils"/>
    </source>
</evidence>
<dbReference type="InterPro" id="IPR054722">
    <property type="entry name" value="PolX-like_BBD"/>
</dbReference>
<feature type="domain" description="GAG-pre-integrase" evidence="3">
    <location>
        <begin position="515"/>
        <end position="585"/>
    </location>
</feature>
<dbReference type="EMBL" id="BQNB010011554">
    <property type="protein sequence ID" value="GJS92061.1"/>
    <property type="molecule type" value="Genomic_DNA"/>
</dbReference>
<evidence type="ECO:0000313" key="5">
    <source>
        <dbReference type="EMBL" id="GJS92061.1"/>
    </source>
</evidence>
<dbReference type="Proteomes" id="UP001151760">
    <property type="component" value="Unassembled WGS sequence"/>
</dbReference>
<sequence>MDESIPWDQKCKSSKELFKIKSSVDTIFDGVERCKQTIAKRTYFGHIDPFIQNTIEGNFCPQIRRINADLEKFHLCLKEEMVADLRYFNSLEHEVDSLKSQLETQKTQFLNEIDRLSREYYYADHMNAILGVYTTLDEFTDLQCDYVDQVVKCERLEKELSKSNITSKSFEALQQHAIDLKLALQQYLKAQLQDKGIAISELKKLIEMMKGKSMETKFEKPLVIRQPNAFKRVISTTSVSRPQFKSNLLEDRVMHNNSEGKKQQVEDHHRNFRISNNKMSVTACNDNLNAKTSNVNFVCVTCGKCVLNDNHDMCVLHYINDVNSRTKMPMVVPISTREPKRTVNQSAATPLKRTVAAKSTNQKPRSTIRKQYEHISMTYRWWYCKITPPGYTWKPKSRTVNVEPNLVEIILFIIDSRCSKHTTGNLKLLSNFVEKFLGTVKFGNDQIALILSYGDLVQGNITIKRVYYVEGLNHNLFFVGQFCDADLEVAFRKSTCYIRDLKGNDLLTGSYGTDLYSITLQDTSTPNLICLMAKAISSQAWLWHHRLSHLNFDTINLPSKYDIVTGLPKLKFVKDYLCSSCELGKAKRYSTQSRAYRVYNKRTRVIVETIHVNFDELPQMASDHVSSDPIPQCSTMALEHDSLSPGPQSQENVPYSAETVTTSNELDLLFSLMFDELLNGTTPVVSKSSAVTTAYAPNQHQHKNTTSSTSTIVAADIPPLNIQTTPKTTSQAPTVTANENIIQA</sequence>
<dbReference type="Pfam" id="PF22936">
    <property type="entry name" value="Pol_BBD"/>
    <property type="match status" value="1"/>
</dbReference>
<proteinExistence type="predicted"/>
<feature type="region of interest" description="Disordered" evidence="2">
    <location>
        <begin position="722"/>
        <end position="744"/>
    </location>
</feature>
<accession>A0ABQ4ZRZ4</accession>
<organism evidence="5 6">
    <name type="scientific">Tanacetum coccineum</name>
    <dbReference type="NCBI Taxonomy" id="301880"/>
    <lineage>
        <taxon>Eukaryota</taxon>
        <taxon>Viridiplantae</taxon>
        <taxon>Streptophyta</taxon>
        <taxon>Embryophyta</taxon>
        <taxon>Tracheophyta</taxon>
        <taxon>Spermatophyta</taxon>
        <taxon>Magnoliopsida</taxon>
        <taxon>eudicotyledons</taxon>
        <taxon>Gunneridae</taxon>
        <taxon>Pentapetalae</taxon>
        <taxon>asterids</taxon>
        <taxon>campanulids</taxon>
        <taxon>Asterales</taxon>
        <taxon>Asteraceae</taxon>
        <taxon>Asteroideae</taxon>
        <taxon>Anthemideae</taxon>
        <taxon>Anthemidinae</taxon>
        <taxon>Tanacetum</taxon>
    </lineage>
</organism>
<reference evidence="5" key="2">
    <citation type="submission" date="2022-01" db="EMBL/GenBank/DDBJ databases">
        <authorList>
            <person name="Yamashiro T."/>
            <person name="Shiraishi A."/>
            <person name="Satake H."/>
            <person name="Nakayama K."/>
        </authorList>
    </citation>
    <scope>NUCLEOTIDE SEQUENCE</scope>
</reference>
<evidence type="ECO:0000256" key="2">
    <source>
        <dbReference type="SAM" id="MobiDB-lite"/>
    </source>
</evidence>
<evidence type="ECO:0000313" key="6">
    <source>
        <dbReference type="Proteomes" id="UP001151760"/>
    </source>
</evidence>
<protein>
    <submittedName>
        <fullName evidence="5">Retrovirus-related pol polyprotein from transposon TNT 1-94</fullName>
    </submittedName>
</protein>
<reference evidence="5" key="1">
    <citation type="journal article" date="2022" name="Int. J. Mol. Sci.">
        <title>Draft Genome of Tanacetum Coccineum: Genomic Comparison of Closely Related Tanacetum-Family Plants.</title>
        <authorList>
            <person name="Yamashiro T."/>
            <person name="Shiraishi A."/>
            <person name="Nakayama K."/>
            <person name="Satake H."/>
        </authorList>
    </citation>
    <scope>NUCLEOTIDE SEQUENCE</scope>
</reference>
<evidence type="ECO:0000259" key="3">
    <source>
        <dbReference type="Pfam" id="PF13976"/>
    </source>
</evidence>
<feature type="coiled-coil region" evidence="1">
    <location>
        <begin position="88"/>
        <end position="119"/>
    </location>
</feature>
<comment type="caution">
    <text evidence="5">The sequence shown here is derived from an EMBL/GenBank/DDBJ whole genome shotgun (WGS) entry which is preliminary data.</text>
</comment>
<name>A0ABQ4ZRZ4_9ASTR</name>
<gene>
    <name evidence="5" type="ORF">Tco_0774697</name>
</gene>
<keyword evidence="6" id="KW-1185">Reference proteome</keyword>
<feature type="domain" description="Retrovirus-related Pol polyprotein from transposon TNT 1-94-like beta-barrel" evidence="4">
    <location>
        <begin position="412"/>
        <end position="484"/>
    </location>
</feature>